<accession>A0A1R3KK14</accession>
<dbReference type="EMBL" id="AWUE01013245">
    <property type="protein sequence ID" value="OMP07420.1"/>
    <property type="molecule type" value="Genomic_DNA"/>
</dbReference>
<organism evidence="1 2">
    <name type="scientific">Corchorus olitorius</name>
    <dbReference type="NCBI Taxonomy" id="93759"/>
    <lineage>
        <taxon>Eukaryota</taxon>
        <taxon>Viridiplantae</taxon>
        <taxon>Streptophyta</taxon>
        <taxon>Embryophyta</taxon>
        <taxon>Tracheophyta</taxon>
        <taxon>Spermatophyta</taxon>
        <taxon>Magnoliopsida</taxon>
        <taxon>eudicotyledons</taxon>
        <taxon>Gunneridae</taxon>
        <taxon>Pentapetalae</taxon>
        <taxon>rosids</taxon>
        <taxon>malvids</taxon>
        <taxon>Malvales</taxon>
        <taxon>Malvaceae</taxon>
        <taxon>Grewioideae</taxon>
        <taxon>Apeibeae</taxon>
        <taxon>Corchorus</taxon>
    </lineage>
</organism>
<protein>
    <submittedName>
        <fullName evidence="1">Uncharacterized protein</fullName>
    </submittedName>
</protein>
<reference evidence="2" key="1">
    <citation type="submission" date="2013-09" db="EMBL/GenBank/DDBJ databases">
        <title>Corchorus olitorius genome sequencing.</title>
        <authorList>
            <person name="Alam M."/>
            <person name="Haque M.S."/>
            <person name="Islam M.S."/>
            <person name="Emdad E.M."/>
            <person name="Islam M.M."/>
            <person name="Ahmed B."/>
            <person name="Halim A."/>
            <person name="Hossen Q.M.M."/>
            <person name="Hossain M.Z."/>
            <person name="Ahmed R."/>
            <person name="Khan M.M."/>
            <person name="Islam R."/>
            <person name="Rashid M.M."/>
            <person name="Khan S.A."/>
            <person name="Rahman M.S."/>
            <person name="Alam M."/>
            <person name="Yahiya A.S."/>
            <person name="Khan M.S."/>
            <person name="Azam M.S."/>
            <person name="Haque T."/>
            <person name="Lashkar M.Z.H."/>
            <person name="Akhand A.I."/>
            <person name="Morshed G."/>
            <person name="Roy S."/>
            <person name="Uddin K.S."/>
            <person name="Rabeya T."/>
            <person name="Hossain A.S."/>
            <person name="Chowdhury A."/>
            <person name="Snigdha A.R."/>
            <person name="Mortoza M.S."/>
            <person name="Matin S.A."/>
            <person name="Hoque S.M.E."/>
            <person name="Islam M.K."/>
            <person name="Roy D.K."/>
            <person name="Haider R."/>
            <person name="Moosa M.M."/>
            <person name="Elias S.M."/>
            <person name="Hasan A.M."/>
            <person name="Jahan S."/>
            <person name="Shafiuddin M."/>
            <person name="Mahmood N."/>
            <person name="Shommy N.S."/>
        </authorList>
    </citation>
    <scope>NUCLEOTIDE SEQUENCE [LARGE SCALE GENOMIC DNA]</scope>
    <source>
        <strain evidence="2">cv. O-4</strain>
    </source>
</reference>
<proteinExistence type="predicted"/>
<dbReference type="AlphaFoldDB" id="A0A1R3KK14"/>
<keyword evidence="2" id="KW-1185">Reference proteome</keyword>
<evidence type="ECO:0000313" key="1">
    <source>
        <dbReference type="EMBL" id="OMP07420.1"/>
    </source>
</evidence>
<name>A0A1R3KK14_9ROSI</name>
<sequence>MERCGCCVCGKNQQDGRISENKWIELWEGCWNDKIGRGNGLAAVNKSR</sequence>
<gene>
    <name evidence="1" type="ORF">COLO4_07360</name>
</gene>
<dbReference type="Proteomes" id="UP000187203">
    <property type="component" value="Unassembled WGS sequence"/>
</dbReference>
<evidence type="ECO:0000313" key="2">
    <source>
        <dbReference type="Proteomes" id="UP000187203"/>
    </source>
</evidence>
<comment type="caution">
    <text evidence="1">The sequence shown here is derived from an EMBL/GenBank/DDBJ whole genome shotgun (WGS) entry which is preliminary data.</text>
</comment>